<dbReference type="Pfam" id="PF00155">
    <property type="entry name" value="Aminotran_1_2"/>
    <property type="match status" value="1"/>
</dbReference>
<dbReference type="EMBL" id="JAPYYP010000003">
    <property type="protein sequence ID" value="MDA5107583.1"/>
    <property type="molecule type" value="Genomic_DNA"/>
</dbReference>
<organism evidence="9 10">
    <name type="scientific">Brevibacillus thermoruber</name>
    <dbReference type="NCBI Taxonomy" id="33942"/>
    <lineage>
        <taxon>Bacteria</taxon>
        <taxon>Bacillati</taxon>
        <taxon>Bacillota</taxon>
        <taxon>Bacilli</taxon>
        <taxon>Bacillales</taxon>
        <taxon>Paenibacillaceae</taxon>
        <taxon>Brevibacillus</taxon>
    </lineage>
</organism>
<evidence type="ECO:0000256" key="3">
    <source>
        <dbReference type="ARBA" id="ARBA00022576"/>
    </source>
</evidence>
<keyword evidence="4" id="KW-0663">Pyridoxal phosphate</keyword>
<comment type="cofactor">
    <cofactor evidence="1">
        <name>pyridoxal 5'-phosphate</name>
        <dbReference type="ChEBI" id="CHEBI:597326"/>
    </cofactor>
</comment>
<dbReference type="Gene3D" id="3.40.640.10">
    <property type="entry name" value="Type I PLP-dependent aspartate aminotransferase-like (Major domain)"/>
    <property type="match status" value="1"/>
</dbReference>
<dbReference type="Pfam" id="PF00392">
    <property type="entry name" value="GntR"/>
    <property type="match status" value="1"/>
</dbReference>
<evidence type="ECO:0000256" key="4">
    <source>
        <dbReference type="ARBA" id="ARBA00022898"/>
    </source>
</evidence>
<evidence type="ECO:0000313" key="10">
    <source>
        <dbReference type="Proteomes" id="UP001151071"/>
    </source>
</evidence>
<dbReference type="SUPFAM" id="SSF53383">
    <property type="entry name" value="PLP-dependent transferases"/>
    <property type="match status" value="1"/>
</dbReference>
<keyword evidence="5" id="KW-0805">Transcription regulation</keyword>
<evidence type="ECO:0000256" key="1">
    <source>
        <dbReference type="ARBA" id="ARBA00001933"/>
    </source>
</evidence>
<dbReference type="Proteomes" id="UP001151071">
    <property type="component" value="Unassembled WGS sequence"/>
</dbReference>
<dbReference type="GO" id="GO:0003700">
    <property type="term" value="F:DNA-binding transcription factor activity"/>
    <property type="evidence" value="ECO:0007669"/>
    <property type="project" value="InterPro"/>
</dbReference>
<gene>
    <name evidence="9" type="ORF">O3V59_04355</name>
</gene>
<sequence>MLWISLNRSKPVPLIRQVYTDIRAKILRGELSAGDKLPSTRKLSEELRISRNVVLEAYDLLLAEGYLESRRGSGHFVAPGIRLDAPAADAAGSERAWTAIDRDSDDGVIDFRSGVPALDHFPRDVWAKVVQRACREAPLSALGYGRPEGRAELRRILSRYLYRTRGVQCRPEQIVITSGATQALSLIAKVLLSPGCSVLLEDPITLDIQTIFSSAGAVLHPIPVDEQGMMTDCLPSGKFPRFVLVTPSHQFPLGGTLPIQRRIQLIRYARDNDCYIVEDDYDSEFRYDSPPINALQGLAEERVIYVGSFSKILSPALRMGYLVLPPALVERYQEAKWYTDLHTPSLDQLALGLFVEEGHLEKTINRVKKVYKKRRQALCDALYAHFPEQVSTLGSSTGLHIVAAFRGTSFTPELLTSLQTAGVRVYPVEAHAIVKGRHHDKIILGYGNLTEADIAEGVRRMKKVLG</sequence>
<dbReference type="PANTHER" id="PTHR46577:SF1">
    <property type="entry name" value="HTH-TYPE TRANSCRIPTIONAL REGULATORY PROTEIN GABR"/>
    <property type="match status" value="1"/>
</dbReference>
<dbReference type="InterPro" id="IPR004839">
    <property type="entry name" value="Aminotransferase_I/II_large"/>
</dbReference>
<evidence type="ECO:0000256" key="2">
    <source>
        <dbReference type="ARBA" id="ARBA00005384"/>
    </source>
</evidence>
<dbReference type="CDD" id="cd00609">
    <property type="entry name" value="AAT_like"/>
    <property type="match status" value="1"/>
</dbReference>
<dbReference type="SUPFAM" id="SSF46785">
    <property type="entry name" value="Winged helix' DNA-binding domain"/>
    <property type="match status" value="1"/>
</dbReference>
<evidence type="ECO:0000259" key="8">
    <source>
        <dbReference type="PROSITE" id="PS50949"/>
    </source>
</evidence>
<dbReference type="GO" id="GO:0008483">
    <property type="term" value="F:transaminase activity"/>
    <property type="evidence" value="ECO:0007669"/>
    <property type="project" value="UniProtKB-KW"/>
</dbReference>
<dbReference type="PROSITE" id="PS50949">
    <property type="entry name" value="HTH_GNTR"/>
    <property type="match status" value="1"/>
</dbReference>
<dbReference type="InterPro" id="IPR000524">
    <property type="entry name" value="Tscrpt_reg_HTH_GntR"/>
</dbReference>
<evidence type="ECO:0000313" key="9">
    <source>
        <dbReference type="EMBL" id="MDA5107583.1"/>
    </source>
</evidence>
<dbReference type="CDD" id="cd07377">
    <property type="entry name" value="WHTH_GntR"/>
    <property type="match status" value="1"/>
</dbReference>
<dbReference type="PRINTS" id="PR00035">
    <property type="entry name" value="HTHGNTR"/>
</dbReference>
<proteinExistence type="inferred from homology"/>
<dbReference type="SMART" id="SM00345">
    <property type="entry name" value="HTH_GNTR"/>
    <property type="match status" value="1"/>
</dbReference>
<name>A0A9X3Z2E2_9BACL</name>
<reference evidence="9" key="1">
    <citation type="submission" date="2022-12" db="EMBL/GenBank/DDBJ databases">
        <title>Draft genome sequence of the thermophilic strain Brevibacillus thermoruber HT42, isolated from Los Humeros, Puebla, Mexico, with biotechnological potential.</title>
        <authorList>
            <person name="Lara Sanchez J."/>
            <person name="Solis Palacios R."/>
            <person name="Bustos Baena A.S."/>
            <person name="Ruz Baez A.E."/>
            <person name="Espinosa Luna G."/>
            <person name="Oliart Ros R.M."/>
        </authorList>
    </citation>
    <scope>NUCLEOTIDE SEQUENCE</scope>
    <source>
        <strain evidence="9">HT42</strain>
    </source>
</reference>
<feature type="domain" description="HTH gntR-type" evidence="8">
    <location>
        <begin position="12"/>
        <end position="80"/>
    </location>
</feature>
<dbReference type="InterPro" id="IPR015421">
    <property type="entry name" value="PyrdxlP-dep_Trfase_major"/>
</dbReference>
<keyword evidence="3 9" id="KW-0032">Aminotransferase</keyword>
<comment type="similarity">
    <text evidence="2">In the C-terminal section; belongs to the class-I pyridoxal-phosphate-dependent aminotransferase family.</text>
</comment>
<dbReference type="AlphaFoldDB" id="A0A9X3Z2E2"/>
<dbReference type="GO" id="GO:0030170">
    <property type="term" value="F:pyridoxal phosphate binding"/>
    <property type="evidence" value="ECO:0007669"/>
    <property type="project" value="InterPro"/>
</dbReference>
<protein>
    <submittedName>
        <fullName evidence="9">PLP-dependent aminotransferase family protein</fullName>
    </submittedName>
</protein>
<dbReference type="GO" id="GO:0003677">
    <property type="term" value="F:DNA binding"/>
    <property type="evidence" value="ECO:0007669"/>
    <property type="project" value="UniProtKB-KW"/>
</dbReference>
<dbReference type="InterPro" id="IPR051446">
    <property type="entry name" value="HTH_trans_reg/aminotransferase"/>
</dbReference>
<keyword evidence="7" id="KW-0804">Transcription</keyword>
<evidence type="ECO:0000256" key="7">
    <source>
        <dbReference type="ARBA" id="ARBA00023163"/>
    </source>
</evidence>
<dbReference type="RefSeq" id="WP_029098212.1">
    <property type="nucleotide sequence ID" value="NZ_JAPYYP010000003.1"/>
</dbReference>
<accession>A0A9X3Z2E2</accession>
<dbReference type="PANTHER" id="PTHR46577">
    <property type="entry name" value="HTH-TYPE TRANSCRIPTIONAL REGULATORY PROTEIN GABR"/>
    <property type="match status" value="1"/>
</dbReference>
<comment type="caution">
    <text evidence="9">The sequence shown here is derived from an EMBL/GenBank/DDBJ whole genome shotgun (WGS) entry which is preliminary data.</text>
</comment>
<dbReference type="Gene3D" id="1.10.10.10">
    <property type="entry name" value="Winged helix-like DNA-binding domain superfamily/Winged helix DNA-binding domain"/>
    <property type="match status" value="1"/>
</dbReference>
<dbReference type="InterPro" id="IPR015424">
    <property type="entry name" value="PyrdxlP-dep_Trfase"/>
</dbReference>
<keyword evidence="10" id="KW-1185">Reference proteome</keyword>
<keyword evidence="6" id="KW-0238">DNA-binding</keyword>
<evidence type="ECO:0000256" key="5">
    <source>
        <dbReference type="ARBA" id="ARBA00023015"/>
    </source>
</evidence>
<evidence type="ECO:0000256" key="6">
    <source>
        <dbReference type="ARBA" id="ARBA00023125"/>
    </source>
</evidence>
<dbReference type="InterPro" id="IPR036388">
    <property type="entry name" value="WH-like_DNA-bd_sf"/>
</dbReference>
<keyword evidence="3 9" id="KW-0808">Transferase</keyword>
<dbReference type="InterPro" id="IPR036390">
    <property type="entry name" value="WH_DNA-bd_sf"/>
</dbReference>